<gene>
    <name evidence="1" type="ORF">GSLYS_00002011001</name>
</gene>
<protein>
    <submittedName>
        <fullName evidence="1">Uncharacterized protein</fullName>
    </submittedName>
</protein>
<proteinExistence type="predicted"/>
<accession>A0AAV2H6R9</accession>
<dbReference type="EMBL" id="CAXITT010000023">
    <property type="protein sequence ID" value="CAL1527841.1"/>
    <property type="molecule type" value="Genomic_DNA"/>
</dbReference>
<keyword evidence="2" id="KW-1185">Reference proteome</keyword>
<sequence>MSNLSSGLERRRSRADRTDRGKESILLEIIGLPILIGQAGKVLVRVKDANDVTTYVKFDLLRVLENLALMKMGNCILLHEAQWKSSDHDVLDIGFLDTFEFTEMD</sequence>
<dbReference type="AlphaFoldDB" id="A0AAV2H6R9"/>
<organism evidence="1 2">
    <name type="scientific">Lymnaea stagnalis</name>
    <name type="common">Great pond snail</name>
    <name type="synonym">Helix stagnalis</name>
    <dbReference type="NCBI Taxonomy" id="6523"/>
    <lineage>
        <taxon>Eukaryota</taxon>
        <taxon>Metazoa</taxon>
        <taxon>Spiralia</taxon>
        <taxon>Lophotrochozoa</taxon>
        <taxon>Mollusca</taxon>
        <taxon>Gastropoda</taxon>
        <taxon>Heterobranchia</taxon>
        <taxon>Euthyneura</taxon>
        <taxon>Panpulmonata</taxon>
        <taxon>Hygrophila</taxon>
        <taxon>Lymnaeoidea</taxon>
        <taxon>Lymnaeidae</taxon>
        <taxon>Lymnaea</taxon>
    </lineage>
</organism>
<reference evidence="1 2" key="1">
    <citation type="submission" date="2024-04" db="EMBL/GenBank/DDBJ databases">
        <authorList>
            <consortium name="Genoscope - CEA"/>
            <person name="William W."/>
        </authorList>
    </citation>
    <scope>NUCLEOTIDE SEQUENCE [LARGE SCALE GENOMIC DNA]</scope>
</reference>
<comment type="caution">
    <text evidence="1">The sequence shown here is derived from an EMBL/GenBank/DDBJ whole genome shotgun (WGS) entry which is preliminary data.</text>
</comment>
<dbReference type="Proteomes" id="UP001497497">
    <property type="component" value="Unassembled WGS sequence"/>
</dbReference>
<name>A0AAV2H6R9_LYMST</name>
<evidence type="ECO:0000313" key="2">
    <source>
        <dbReference type="Proteomes" id="UP001497497"/>
    </source>
</evidence>
<evidence type="ECO:0000313" key="1">
    <source>
        <dbReference type="EMBL" id="CAL1527841.1"/>
    </source>
</evidence>